<organism evidence="1 2">
    <name type="scientific">Amphritea japonica ATCC BAA-1530</name>
    <dbReference type="NCBI Taxonomy" id="1278309"/>
    <lineage>
        <taxon>Bacteria</taxon>
        <taxon>Pseudomonadati</taxon>
        <taxon>Pseudomonadota</taxon>
        <taxon>Gammaproteobacteria</taxon>
        <taxon>Oceanospirillales</taxon>
        <taxon>Oceanospirillaceae</taxon>
        <taxon>Amphritea</taxon>
    </lineage>
</organism>
<evidence type="ECO:0000313" key="1">
    <source>
        <dbReference type="EMBL" id="BBB27533.1"/>
    </source>
</evidence>
<proteinExistence type="predicted"/>
<evidence type="ECO:0000313" key="2">
    <source>
        <dbReference type="Proteomes" id="UP000595663"/>
    </source>
</evidence>
<dbReference type="EMBL" id="AP014545">
    <property type="protein sequence ID" value="BBB27533.1"/>
    <property type="molecule type" value="Genomic_DNA"/>
</dbReference>
<keyword evidence="2" id="KW-1185">Reference proteome</keyword>
<sequence>MGIRNQVEYACFVPKADISLLLLRGYLLLKCSSQYGSKRLYMECNTNAHDSLHKYHIISCLIFFVCWSHADGTIKGVDFYGTWATTSSIATPKRQIFNISPKGGSWIRIDDQGNEDTIALKESDILINDDLLIVDYTDQKSGWRAKHVLGGWNRGKYKAIFGTVFMYSGNELDLFNGLPISFRNGTEHLPPQEVWAFFSNPGILKSEPGSIATLAQALEAIAGVEISETETTKDFLFSKFRAVISFSKEGNKIHPSVVGLWPSRRNPAEIEFAGRFENDRGAFQDYYMEFQEDANRIKAETAQQLMEHIENLSSEK</sequence>
<protein>
    <submittedName>
        <fullName evidence="1">Uncharacterized protein</fullName>
    </submittedName>
</protein>
<accession>A0A7R6PDN4</accession>
<dbReference type="Proteomes" id="UP000595663">
    <property type="component" value="Chromosome"/>
</dbReference>
<dbReference type="AlphaFoldDB" id="A0A7R6PDN4"/>
<gene>
    <name evidence="1" type="ORF">AMJAP_2947</name>
</gene>
<reference evidence="1 2" key="1">
    <citation type="journal article" date="2008" name="Int. J. Syst. Evol. Microbiol.">
        <title>Amphritea japonica sp. nov. and Amphritea balenae sp. nov., isolated from the sediment adjacent to sperm whale carcasses off Kagoshima, Japan.</title>
        <authorList>
            <person name="Miyazaki M."/>
            <person name="Nogi Y."/>
            <person name="Fujiwara Y."/>
            <person name="Kawato M."/>
            <person name="Nagahama T."/>
            <person name="Kubokawa K."/>
            <person name="Horikoshi K."/>
        </authorList>
    </citation>
    <scope>NUCLEOTIDE SEQUENCE [LARGE SCALE GENOMIC DNA]</scope>
    <source>
        <strain evidence="1 2">ATCC BAA-1530</strain>
    </source>
</reference>
<dbReference type="KEGG" id="ajp:AMJAP_2947"/>
<name>A0A7R6PDN4_9GAMM</name>